<dbReference type="Pfam" id="PF01096">
    <property type="entry name" value="Zn_ribbon_TFIIS"/>
    <property type="match status" value="1"/>
</dbReference>
<dbReference type="SMART" id="SM00440">
    <property type="entry name" value="ZnF_C2C2"/>
    <property type="match status" value="1"/>
</dbReference>
<organism evidence="5 6">
    <name type="scientific">Ganoderma sinense ZZ0214-1</name>
    <dbReference type="NCBI Taxonomy" id="1077348"/>
    <lineage>
        <taxon>Eukaryota</taxon>
        <taxon>Fungi</taxon>
        <taxon>Dikarya</taxon>
        <taxon>Basidiomycota</taxon>
        <taxon>Agaricomycotina</taxon>
        <taxon>Agaricomycetes</taxon>
        <taxon>Polyporales</taxon>
        <taxon>Polyporaceae</taxon>
        <taxon>Ganoderma</taxon>
    </lineage>
</organism>
<evidence type="ECO:0000313" key="5">
    <source>
        <dbReference type="EMBL" id="PIL28848.1"/>
    </source>
</evidence>
<keyword evidence="3" id="KW-0862">Zinc</keyword>
<dbReference type="OrthoDB" id="282270at2759"/>
<evidence type="ECO:0000256" key="1">
    <source>
        <dbReference type="ARBA" id="ARBA00022723"/>
    </source>
</evidence>
<proteinExistence type="predicted"/>
<dbReference type="InterPro" id="IPR001222">
    <property type="entry name" value="Znf_TFIIS"/>
</dbReference>
<dbReference type="GO" id="GO:0003676">
    <property type="term" value="F:nucleic acid binding"/>
    <property type="evidence" value="ECO:0007669"/>
    <property type="project" value="InterPro"/>
</dbReference>
<comment type="caution">
    <text evidence="5">The sequence shown here is derived from an EMBL/GenBank/DDBJ whole genome shotgun (WGS) entry which is preliminary data.</text>
</comment>
<reference evidence="5 6" key="1">
    <citation type="journal article" date="2015" name="Sci. Rep.">
        <title>Chromosome-level genome map provides insights into diverse defense mechanisms in the medicinal fungus Ganoderma sinense.</title>
        <authorList>
            <person name="Zhu Y."/>
            <person name="Xu J."/>
            <person name="Sun C."/>
            <person name="Zhou S."/>
            <person name="Xu H."/>
            <person name="Nelson D.R."/>
            <person name="Qian J."/>
            <person name="Song J."/>
            <person name="Luo H."/>
            <person name="Xiang L."/>
            <person name="Li Y."/>
            <person name="Xu Z."/>
            <person name="Ji A."/>
            <person name="Wang L."/>
            <person name="Lu S."/>
            <person name="Hayward A."/>
            <person name="Sun W."/>
            <person name="Li X."/>
            <person name="Schwartz D.C."/>
            <person name="Wang Y."/>
            <person name="Chen S."/>
        </authorList>
    </citation>
    <scope>NUCLEOTIDE SEQUENCE [LARGE SCALE GENOMIC DNA]</scope>
    <source>
        <strain evidence="5 6">ZZ0214-1</strain>
    </source>
</reference>
<keyword evidence="2" id="KW-0863">Zinc-finger</keyword>
<sequence length="61" mass="7034">MTSASLFSLDPNHLLMSFGSAVFFQDQSKRKETRMILFYVCTKCNHAFTDPSLDLEQQPEM</sequence>
<evidence type="ECO:0000256" key="3">
    <source>
        <dbReference type="ARBA" id="ARBA00022833"/>
    </source>
</evidence>
<name>A0A2G8S5N4_9APHY</name>
<dbReference type="SUPFAM" id="SSF57783">
    <property type="entry name" value="Zinc beta-ribbon"/>
    <property type="match status" value="1"/>
</dbReference>
<dbReference type="GO" id="GO:0006351">
    <property type="term" value="P:DNA-templated transcription"/>
    <property type="evidence" value="ECO:0007669"/>
    <property type="project" value="InterPro"/>
</dbReference>
<gene>
    <name evidence="5" type="ORF">GSI_08894</name>
</gene>
<dbReference type="STRING" id="1077348.A0A2G8S5N4"/>
<evidence type="ECO:0000256" key="2">
    <source>
        <dbReference type="ARBA" id="ARBA00022771"/>
    </source>
</evidence>
<dbReference type="AlphaFoldDB" id="A0A2G8S5N4"/>
<keyword evidence="1" id="KW-0479">Metal-binding</keyword>
<dbReference type="EMBL" id="AYKW01000023">
    <property type="protein sequence ID" value="PIL28848.1"/>
    <property type="molecule type" value="Genomic_DNA"/>
</dbReference>
<feature type="domain" description="TFIIS-type" evidence="4">
    <location>
        <begin position="20"/>
        <end position="50"/>
    </location>
</feature>
<dbReference type="Gene3D" id="2.20.25.10">
    <property type="match status" value="1"/>
</dbReference>
<keyword evidence="6" id="KW-1185">Reference proteome</keyword>
<accession>A0A2G8S5N4</accession>
<evidence type="ECO:0000259" key="4">
    <source>
        <dbReference type="SMART" id="SM00440"/>
    </source>
</evidence>
<evidence type="ECO:0000313" key="6">
    <source>
        <dbReference type="Proteomes" id="UP000230002"/>
    </source>
</evidence>
<dbReference type="Proteomes" id="UP000230002">
    <property type="component" value="Unassembled WGS sequence"/>
</dbReference>
<protein>
    <submittedName>
        <fullName evidence="5">Transcription factor</fullName>
    </submittedName>
</protein>
<dbReference type="GO" id="GO:0008270">
    <property type="term" value="F:zinc ion binding"/>
    <property type="evidence" value="ECO:0007669"/>
    <property type="project" value="UniProtKB-KW"/>
</dbReference>